<evidence type="ECO:0000256" key="8">
    <source>
        <dbReference type="ARBA" id="ARBA00031155"/>
    </source>
</evidence>
<dbReference type="SUPFAM" id="SSF51412">
    <property type="entry name" value="Inosine monophosphate dehydrogenase (IMPDH)"/>
    <property type="match status" value="1"/>
</dbReference>
<comment type="catalytic activity">
    <reaction evidence="9">
        <text>3 propionate 3-nitronate + 3 O2 + H2O = 3 3-oxopropanoate + 2 nitrate + nitrite + H2O2 + 3 H(+)</text>
        <dbReference type="Rhea" id="RHEA:57332"/>
        <dbReference type="ChEBI" id="CHEBI:15377"/>
        <dbReference type="ChEBI" id="CHEBI:15378"/>
        <dbReference type="ChEBI" id="CHEBI:15379"/>
        <dbReference type="ChEBI" id="CHEBI:16240"/>
        <dbReference type="ChEBI" id="CHEBI:16301"/>
        <dbReference type="ChEBI" id="CHEBI:17632"/>
        <dbReference type="ChEBI" id="CHEBI:33190"/>
        <dbReference type="ChEBI" id="CHEBI:136067"/>
    </reaction>
</comment>
<keyword evidence="5" id="KW-0288">FMN</keyword>
<evidence type="ECO:0000256" key="6">
    <source>
        <dbReference type="ARBA" id="ARBA00023002"/>
    </source>
</evidence>
<protein>
    <recommendedName>
        <fullName evidence="8">Propionate 3-nitronate monooxygenase</fullName>
    </recommendedName>
</protein>
<evidence type="ECO:0000256" key="7">
    <source>
        <dbReference type="ARBA" id="ARBA00023033"/>
    </source>
</evidence>
<evidence type="ECO:0000256" key="3">
    <source>
        <dbReference type="ARBA" id="ARBA00022575"/>
    </source>
</evidence>
<dbReference type="PANTHER" id="PTHR42747">
    <property type="entry name" value="NITRONATE MONOOXYGENASE-RELATED"/>
    <property type="match status" value="1"/>
</dbReference>
<keyword evidence="3" id="KW-0216">Detoxification</keyword>
<keyword evidence="4" id="KW-0285">Flavoprotein</keyword>
<sequence length="341" mass="36331">MVASLLKTELPLVAAPMAGGPSTVALAKSVAATGGFPYLAGGYKTPDQLFDEIRQVRAFTDEFGVNLFVPRQGVLDLDAFDRFAQALQPIAEQFQVAISPEPVVHDHDLWEEKLDRLVQDPVPVVSFTFSLPEASEVTALRGVGTRTIATVTTVDEARAASAIGVDGLVVQGPAAGGHSATHDPTRPITPMATEDLVRAVRAAVDLPITAAGGVDGPTAVRELLSAGAETVAVGTLLLRSDESGASVAHKDALAEPRFTETSLTPVYTGRPARAFHNEFMDRFHHLAPIAYPAVHHLTRPIRQAAAKAHDFDWLHLWAGTGYREARTGPAARILEHLATEL</sequence>
<comment type="caution">
    <text evidence="10">The sequence shown here is derived from an EMBL/GenBank/DDBJ whole genome shotgun (WGS) entry which is preliminary data.</text>
</comment>
<dbReference type="PANTHER" id="PTHR42747:SF3">
    <property type="entry name" value="NITRONATE MONOOXYGENASE-RELATED"/>
    <property type="match status" value="1"/>
</dbReference>
<dbReference type="RefSeq" id="WP_158052948.1">
    <property type="nucleotide sequence ID" value="NZ_WBKB01000008.1"/>
</dbReference>
<dbReference type="OrthoDB" id="9778912at2"/>
<accession>A0A7J5B8N7</accession>
<keyword evidence="6" id="KW-0560">Oxidoreductase</keyword>
<dbReference type="AlphaFoldDB" id="A0A7J5B8N7"/>
<dbReference type="GO" id="GO:0018580">
    <property type="term" value="F:nitronate monooxygenase activity"/>
    <property type="evidence" value="ECO:0007669"/>
    <property type="project" value="InterPro"/>
</dbReference>
<comment type="cofactor">
    <cofactor evidence="1">
        <name>FMN</name>
        <dbReference type="ChEBI" id="CHEBI:58210"/>
    </cofactor>
</comment>
<dbReference type="Proteomes" id="UP000433493">
    <property type="component" value="Unassembled WGS sequence"/>
</dbReference>
<dbReference type="CDD" id="cd04730">
    <property type="entry name" value="NPD_like"/>
    <property type="match status" value="1"/>
</dbReference>
<dbReference type="InterPro" id="IPR013785">
    <property type="entry name" value="Aldolase_TIM"/>
</dbReference>
<comment type="similarity">
    <text evidence="2">Belongs to the nitronate monooxygenase family. NMO class I subfamily.</text>
</comment>
<proteinExistence type="inferred from homology"/>
<dbReference type="Pfam" id="PF03060">
    <property type="entry name" value="NMO"/>
    <property type="match status" value="1"/>
</dbReference>
<organism evidence="10 11">
    <name type="scientific">Gulosibacter chungangensis</name>
    <dbReference type="NCBI Taxonomy" id="979746"/>
    <lineage>
        <taxon>Bacteria</taxon>
        <taxon>Bacillati</taxon>
        <taxon>Actinomycetota</taxon>
        <taxon>Actinomycetes</taxon>
        <taxon>Micrococcales</taxon>
        <taxon>Microbacteriaceae</taxon>
        <taxon>Gulosibacter</taxon>
    </lineage>
</organism>
<dbReference type="InterPro" id="IPR004136">
    <property type="entry name" value="NMO"/>
</dbReference>
<evidence type="ECO:0000313" key="11">
    <source>
        <dbReference type="Proteomes" id="UP000433493"/>
    </source>
</evidence>
<gene>
    <name evidence="10" type="ORF">F8O05_11780</name>
</gene>
<dbReference type="Gene3D" id="3.20.20.70">
    <property type="entry name" value="Aldolase class I"/>
    <property type="match status" value="1"/>
</dbReference>
<evidence type="ECO:0000256" key="2">
    <source>
        <dbReference type="ARBA" id="ARBA00009881"/>
    </source>
</evidence>
<reference evidence="10 11" key="1">
    <citation type="submission" date="2019-09" db="EMBL/GenBank/DDBJ databases">
        <title>Phylogeny of genus Pseudoclavibacter and closely related genus.</title>
        <authorList>
            <person name="Li Y."/>
        </authorList>
    </citation>
    <scope>NUCLEOTIDE SEQUENCE [LARGE SCALE GENOMIC DNA]</scope>
    <source>
        <strain evidence="10 11">KCTC 13959</strain>
    </source>
</reference>
<evidence type="ECO:0000256" key="5">
    <source>
        <dbReference type="ARBA" id="ARBA00022643"/>
    </source>
</evidence>
<keyword evidence="7 10" id="KW-0503">Monooxygenase</keyword>
<keyword evidence="11" id="KW-1185">Reference proteome</keyword>
<evidence type="ECO:0000256" key="9">
    <source>
        <dbReference type="ARBA" id="ARBA00049401"/>
    </source>
</evidence>
<dbReference type="GO" id="GO:0009636">
    <property type="term" value="P:response to toxic substance"/>
    <property type="evidence" value="ECO:0007669"/>
    <property type="project" value="UniProtKB-KW"/>
</dbReference>
<evidence type="ECO:0000313" key="10">
    <source>
        <dbReference type="EMBL" id="KAB1641629.1"/>
    </source>
</evidence>
<name>A0A7J5B8N7_9MICO</name>
<evidence type="ECO:0000256" key="4">
    <source>
        <dbReference type="ARBA" id="ARBA00022630"/>
    </source>
</evidence>
<dbReference type="EMBL" id="WBKB01000008">
    <property type="protein sequence ID" value="KAB1641629.1"/>
    <property type="molecule type" value="Genomic_DNA"/>
</dbReference>
<evidence type="ECO:0000256" key="1">
    <source>
        <dbReference type="ARBA" id="ARBA00001917"/>
    </source>
</evidence>